<dbReference type="InterPro" id="IPR000551">
    <property type="entry name" value="MerR-type_HTH_dom"/>
</dbReference>
<keyword evidence="1" id="KW-0238">DNA-binding</keyword>
<dbReference type="Gene3D" id="1.10.1660.10">
    <property type="match status" value="1"/>
</dbReference>
<evidence type="ECO:0000256" key="1">
    <source>
        <dbReference type="ARBA" id="ARBA00023125"/>
    </source>
</evidence>
<reference evidence="3 4" key="1">
    <citation type="submission" date="2020-08" db="EMBL/GenBank/DDBJ databases">
        <title>A Genomic Blueprint of the Chicken Gut Microbiome.</title>
        <authorList>
            <person name="Gilroy R."/>
            <person name="Ravi A."/>
            <person name="Getino M."/>
            <person name="Pursley I."/>
            <person name="Horton D.L."/>
            <person name="Alikhan N.-F."/>
            <person name="Baker D."/>
            <person name="Gharbi K."/>
            <person name="Hall N."/>
            <person name="Watson M."/>
            <person name="Adriaenssens E.M."/>
            <person name="Foster-Nyarko E."/>
            <person name="Jarju S."/>
            <person name="Secka A."/>
            <person name="Antonio M."/>
            <person name="Oren A."/>
            <person name="Chaudhuri R."/>
            <person name="La Ragione R.M."/>
            <person name="Hildebrand F."/>
            <person name="Pallen M.J."/>
        </authorList>
    </citation>
    <scope>NUCLEOTIDE SEQUENCE [LARGE SCALE GENOMIC DNA]</scope>
    <source>
        <strain evidence="3 4">Sa2CUA1</strain>
    </source>
</reference>
<dbReference type="PANTHER" id="PTHR30204">
    <property type="entry name" value="REDOX-CYCLING DRUG-SENSING TRANSCRIPTIONAL ACTIVATOR SOXR"/>
    <property type="match status" value="1"/>
</dbReference>
<name>A0ABR8UMC6_9MICC</name>
<dbReference type="InterPro" id="IPR047057">
    <property type="entry name" value="MerR_fam"/>
</dbReference>
<dbReference type="Proteomes" id="UP000609874">
    <property type="component" value="Unassembled WGS sequence"/>
</dbReference>
<dbReference type="PANTHER" id="PTHR30204:SF98">
    <property type="entry name" value="HTH-TYPE TRANSCRIPTIONAL REGULATOR ADHR"/>
    <property type="match status" value="1"/>
</dbReference>
<gene>
    <name evidence="3" type="ORF">H9639_00065</name>
</gene>
<evidence type="ECO:0000259" key="2">
    <source>
        <dbReference type="PROSITE" id="PS50937"/>
    </source>
</evidence>
<dbReference type="PROSITE" id="PS50937">
    <property type="entry name" value="HTH_MERR_2"/>
    <property type="match status" value="1"/>
</dbReference>
<dbReference type="InterPro" id="IPR009061">
    <property type="entry name" value="DNA-bd_dom_put_sf"/>
</dbReference>
<feature type="domain" description="HTH merR-type" evidence="2">
    <location>
        <begin position="1"/>
        <end position="70"/>
    </location>
</feature>
<comment type="caution">
    <text evidence="3">The sequence shown here is derived from an EMBL/GenBank/DDBJ whole genome shotgun (WGS) entry which is preliminary data.</text>
</comment>
<proteinExistence type="predicted"/>
<sequence>MRISELAAASDVPVATIKFYLRTGLLHDGRQTAPRQAEYNDGHLARLRLIRALLGAGGLSVAAAGEVLRQLDHPPESGHDLLGAAHHALDAGAQPKQEQQQTDHPRADALLEAWGWQIDPEDHNARRGLERALQGLEDGGFEPPAGFLDMYAAAMRELATREVEQVPVNPPDAMRYVVLGTVLVEPLLLALRRLAQQDASRRMFSAPGPPAPGVG</sequence>
<dbReference type="SMART" id="SM00422">
    <property type="entry name" value="HTH_MERR"/>
    <property type="match status" value="1"/>
</dbReference>
<dbReference type="Pfam" id="PF13411">
    <property type="entry name" value="MerR_1"/>
    <property type="match status" value="1"/>
</dbReference>
<dbReference type="EMBL" id="JACSQD010000001">
    <property type="protein sequence ID" value="MBD7993702.1"/>
    <property type="molecule type" value="Genomic_DNA"/>
</dbReference>
<organism evidence="3 4">
    <name type="scientific">Arthrobacter gallicola</name>
    <dbReference type="NCBI Taxonomy" id="2762225"/>
    <lineage>
        <taxon>Bacteria</taxon>
        <taxon>Bacillati</taxon>
        <taxon>Actinomycetota</taxon>
        <taxon>Actinomycetes</taxon>
        <taxon>Micrococcales</taxon>
        <taxon>Micrococcaceae</taxon>
        <taxon>Arthrobacter</taxon>
    </lineage>
</organism>
<protein>
    <submittedName>
        <fullName evidence="3">MerR family transcriptional regulator</fullName>
    </submittedName>
</protein>
<evidence type="ECO:0000313" key="3">
    <source>
        <dbReference type="EMBL" id="MBD7993702.1"/>
    </source>
</evidence>
<dbReference type="PRINTS" id="PR00040">
    <property type="entry name" value="HTHMERR"/>
</dbReference>
<evidence type="ECO:0000313" key="4">
    <source>
        <dbReference type="Proteomes" id="UP000609874"/>
    </source>
</evidence>
<keyword evidence="4" id="KW-1185">Reference proteome</keyword>
<accession>A0ABR8UMC6</accession>
<dbReference type="SUPFAM" id="SSF46955">
    <property type="entry name" value="Putative DNA-binding domain"/>
    <property type="match status" value="1"/>
</dbReference>
<dbReference type="RefSeq" id="WP_191806134.1">
    <property type="nucleotide sequence ID" value="NZ_JACSQD010000001.1"/>
</dbReference>